<protein>
    <submittedName>
        <fullName evidence="2">Uncharacterized protein</fullName>
    </submittedName>
</protein>
<evidence type="ECO:0000313" key="3">
    <source>
        <dbReference type="Proteomes" id="UP000562492"/>
    </source>
</evidence>
<feature type="compositionally biased region" description="Low complexity" evidence="1">
    <location>
        <begin position="11"/>
        <end position="20"/>
    </location>
</feature>
<proteinExistence type="predicted"/>
<feature type="compositionally biased region" description="Pro residues" evidence="1">
    <location>
        <begin position="1"/>
        <end position="10"/>
    </location>
</feature>
<keyword evidence="3" id="KW-1185">Reference proteome</keyword>
<dbReference type="Proteomes" id="UP000562492">
    <property type="component" value="Unassembled WGS sequence"/>
</dbReference>
<reference evidence="2 3" key="1">
    <citation type="submission" date="2020-08" db="EMBL/GenBank/DDBJ databases">
        <title>Functional genomics of gut bacteria from endangered species of beetles.</title>
        <authorList>
            <person name="Carlos-Shanley C."/>
        </authorList>
    </citation>
    <scope>NUCLEOTIDE SEQUENCE [LARGE SCALE GENOMIC DNA]</scope>
    <source>
        <strain evidence="2 3">S00124</strain>
    </source>
</reference>
<dbReference type="RefSeq" id="WP_233464491.1">
    <property type="nucleotide sequence ID" value="NZ_JACHKZ010000012.1"/>
</dbReference>
<feature type="region of interest" description="Disordered" evidence="1">
    <location>
        <begin position="1"/>
        <end position="20"/>
    </location>
</feature>
<dbReference type="EMBL" id="JACHKZ010000012">
    <property type="protein sequence ID" value="MBB6578202.1"/>
    <property type="molecule type" value="Genomic_DNA"/>
</dbReference>
<evidence type="ECO:0000313" key="2">
    <source>
        <dbReference type="EMBL" id="MBB6578202.1"/>
    </source>
</evidence>
<accession>A0ABR6RGB8</accession>
<gene>
    <name evidence="2" type="ORF">HNP33_002282</name>
</gene>
<organism evidence="2 3">
    <name type="scientific">Comamonas odontotermitis</name>
    <dbReference type="NCBI Taxonomy" id="379895"/>
    <lineage>
        <taxon>Bacteria</taxon>
        <taxon>Pseudomonadati</taxon>
        <taxon>Pseudomonadota</taxon>
        <taxon>Betaproteobacteria</taxon>
        <taxon>Burkholderiales</taxon>
        <taxon>Comamonadaceae</taxon>
        <taxon>Comamonas</taxon>
    </lineage>
</organism>
<comment type="caution">
    <text evidence="2">The sequence shown here is derived from an EMBL/GenBank/DDBJ whole genome shotgun (WGS) entry which is preliminary data.</text>
</comment>
<name>A0ABR6RGB8_9BURK</name>
<sequence length="181" mass="20515">MAEPLPPPSPTSSASEATTAAALGGGRFEGRAAFDSHVLHFLQRAAEERWPELIVADPDFADWPWGTLAATELLQQWARHGRLMTVLAYRFDALPRRHPRWMQWRTVWDHKLQCRRMLARDVSLVPSMLWSPQWVVERLDMERCIGVASAERASIVPQGEMLQEWIRHQSTPGLAASVLGL</sequence>
<evidence type="ECO:0000256" key="1">
    <source>
        <dbReference type="SAM" id="MobiDB-lite"/>
    </source>
</evidence>